<evidence type="ECO:0000313" key="3">
    <source>
        <dbReference type="Proteomes" id="UP000038009"/>
    </source>
</evidence>
<organism evidence="2 3">
    <name type="scientific">Leptomonas seymouri</name>
    <dbReference type="NCBI Taxonomy" id="5684"/>
    <lineage>
        <taxon>Eukaryota</taxon>
        <taxon>Discoba</taxon>
        <taxon>Euglenozoa</taxon>
        <taxon>Kinetoplastea</taxon>
        <taxon>Metakinetoplastina</taxon>
        <taxon>Trypanosomatida</taxon>
        <taxon>Trypanosomatidae</taxon>
        <taxon>Leishmaniinae</taxon>
        <taxon>Leptomonas</taxon>
    </lineage>
</organism>
<feature type="region of interest" description="Disordered" evidence="1">
    <location>
        <begin position="2622"/>
        <end position="2644"/>
    </location>
</feature>
<feature type="region of interest" description="Disordered" evidence="1">
    <location>
        <begin position="1154"/>
        <end position="1185"/>
    </location>
</feature>
<protein>
    <submittedName>
        <fullName evidence="2">Uncharacterized protein</fullName>
    </submittedName>
</protein>
<dbReference type="OrthoDB" id="267895at2759"/>
<feature type="region of interest" description="Disordered" evidence="1">
    <location>
        <begin position="120"/>
        <end position="178"/>
    </location>
</feature>
<feature type="region of interest" description="Disordered" evidence="1">
    <location>
        <begin position="1615"/>
        <end position="1645"/>
    </location>
</feature>
<dbReference type="OMA" id="AWNRMGA"/>
<feature type="compositionally biased region" description="Basic and acidic residues" evidence="1">
    <location>
        <begin position="1631"/>
        <end position="1644"/>
    </location>
</feature>
<evidence type="ECO:0000313" key="2">
    <source>
        <dbReference type="EMBL" id="KPI89036.1"/>
    </source>
</evidence>
<feature type="region of interest" description="Disordered" evidence="1">
    <location>
        <begin position="718"/>
        <end position="751"/>
    </location>
</feature>
<accession>A0A0N0P7Q1</accession>
<feature type="compositionally biased region" description="Low complexity" evidence="1">
    <location>
        <begin position="2943"/>
        <end position="2963"/>
    </location>
</feature>
<feature type="region of interest" description="Disordered" evidence="1">
    <location>
        <begin position="934"/>
        <end position="964"/>
    </location>
</feature>
<feature type="region of interest" description="Disordered" evidence="1">
    <location>
        <begin position="1513"/>
        <end position="1561"/>
    </location>
</feature>
<feature type="compositionally biased region" description="Basic and acidic residues" evidence="1">
    <location>
        <begin position="1066"/>
        <end position="1083"/>
    </location>
</feature>
<feature type="region of interest" description="Disordered" evidence="1">
    <location>
        <begin position="432"/>
        <end position="654"/>
    </location>
</feature>
<feature type="compositionally biased region" description="Low complexity" evidence="1">
    <location>
        <begin position="2116"/>
        <end position="2127"/>
    </location>
</feature>
<comment type="caution">
    <text evidence="2">The sequence shown here is derived from an EMBL/GenBank/DDBJ whole genome shotgun (WGS) entry which is preliminary data.</text>
</comment>
<feature type="region of interest" description="Disordered" evidence="1">
    <location>
        <begin position="1041"/>
        <end position="1083"/>
    </location>
</feature>
<feature type="region of interest" description="Disordered" evidence="1">
    <location>
        <begin position="1799"/>
        <end position="1885"/>
    </location>
</feature>
<feature type="region of interest" description="Disordered" evidence="1">
    <location>
        <begin position="2725"/>
        <end position="2756"/>
    </location>
</feature>
<feature type="compositionally biased region" description="Pro residues" evidence="1">
    <location>
        <begin position="1480"/>
        <end position="1493"/>
    </location>
</feature>
<feature type="compositionally biased region" description="Basic and acidic residues" evidence="1">
    <location>
        <begin position="612"/>
        <end position="631"/>
    </location>
</feature>
<feature type="compositionally biased region" description="Acidic residues" evidence="1">
    <location>
        <begin position="1280"/>
        <end position="1289"/>
    </location>
</feature>
<feature type="compositionally biased region" description="Polar residues" evidence="1">
    <location>
        <begin position="551"/>
        <end position="562"/>
    </location>
</feature>
<feature type="compositionally biased region" description="Low complexity" evidence="1">
    <location>
        <begin position="632"/>
        <end position="641"/>
    </location>
</feature>
<feature type="compositionally biased region" description="Acidic residues" evidence="1">
    <location>
        <begin position="1616"/>
        <end position="1630"/>
    </location>
</feature>
<feature type="compositionally biased region" description="Basic residues" evidence="1">
    <location>
        <begin position="2257"/>
        <end position="2273"/>
    </location>
</feature>
<feature type="compositionally biased region" description="Polar residues" evidence="1">
    <location>
        <begin position="1955"/>
        <end position="1968"/>
    </location>
</feature>
<feature type="compositionally biased region" description="Basic residues" evidence="1">
    <location>
        <begin position="8"/>
        <end position="17"/>
    </location>
</feature>
<feature type="compositionally biased region" description="Polar residues" evidence="1">
    <location>
        <begin position="724"/>
        <end position="733"/>
    </location>
</feature>
<feature type="compositionally biased region" description="Basic and acidic residues" evidence="1">
    <location>
        <begin position="2921"/>
        <end position="2931"/>
    </location>
</feature>
<feature type="compositionally biased region" description="Low complexity" evidence="1">
    <location>
        <begin position="1163"/>
        <end position="1175"/>
    </location>
</feature>
<feature type="compositionally biased region" description="Basic and acidic residues" evidence="1">
    <location>
        <begin position="434"/>
        <end position="451"/>
    </location>
</feature>
<feature type="compositionally biased region" description="Basic residues" evidence="1">
    <location>
        <begin position="2933"/>
        <end position="2942"/>
    </location>
</feature>
<feature type="compositionally biased region" description="Low complexity" evidence="1">
    <location>
        <begin position="286"/>
        <end position="295"/>
    </location>
</feature>
<feature type="compositionally biased region" description="Low complexity" evidence="1">
    <location>
        <begin position="226"/>
        <end position="251"/>
    </location>
</feature>
<feature type="compositionally biased region" description="Basic and acidic residues" evidence="1">
    <location>
        <begin position="377"/>
        <end position="411"/>
    </location>
</feature>
<feature type="compositionally biased region" description="Polar residues" evidence="1">
    <location>
        <begin position="316"/>
        <end position="325"/>
    </location>
</feature>
<feature type="compositionally biased region" description="Pro residues" evidence="1">
    <location>
        <begin position="303"/>
        <end position="314"/>
    </location>
</feature>
<feature type="compositionally biased region" description="Polar residues" evidence="1">
    <location>
        <begin position="495"/>
        <end position="505"/>
    </location>
</feature>
<sequence>MGNQHSGGGHRARSARRRSSDRGGETLSATRVHRDGHPSTTPDRGLPVSVTTRRGRSTSSAGVSQPPLRPHTSHLISSTIHFSETASGAAAGTRTTAAPLGRPSSQAFAISSLTTAAAVNRQLTSSSPERQTLRGHEGEEGNDDASLNADRSAQSVSCAPSSTRAPNATAVSADEAPSCLTSEAGVSSIPMGFNAAAAHVLHTARTTTDAAAAAAAAAKPSAAVRGAAASDSDDQNVCSSSSSQGANAVAAESKPSLGRTQASSSQPAAEPPSPLIVRSSRQTSIAAARVVVAGDGRARPRPHSPSPEARPPPSRTSEGASASKKTTSRKEKGGVGAGDSEGTEAPPPPKHPNRTMGSLLNPRKGASVLRRFFMSSAERESRTKSKEDASPSPTRTDDGGARASAETKCHKPEVGDVAAVASPIAAASALTETHVGESDVHLGGDRRKATADEIPCPAPPSVVAATSKAKPTSAIIASDSRSGSGGIAVRGADSLQPTGADSKCQSGFVARKSETARVTPASQSSEVTEGEGEGGEGLWMGHSSSERALDSNASPASLTTANAECGLPNAQRRDMPFAPEDEGREELEEATAPTVVEQPHEGQPSPRASAARSDHSDHGEDDHSTNSDRDGGSQSTTSTDTNSAPILPPPPTASFAEAMWGIQAAAFNTLSSHSRDAHLPAGGAAVAGTGALSASDSSIGPNSSPIYSPRIYFSRHGRGGAVSGATTVTDTTARVSPRSPRVSPPLHSMGSTGCSNHHSLIHFVSTTDADAGAKRRKSVSQSAVIAAWNRMGARSGALVASSTSAIAAVGGKMHSPTSVNANISSAEESSVVSAVAVAGGASDSATAPQIPADTSDALAEDRPATISSPVASSRQQTVEKFTRATAQPESTVVCTGEGDAASWPRTHAASGHHCTPLLPVRRCSVLTRQRGHPMFCPTSPSPSLSPKDPERQKSVELQPSSHVVGPYPRETAAAVAGALYESVEAFLPAALLEKAELPSTEGERHRGVAHSPKGGSGTGGRTPCAAAYTLPTFFTQEEKLAKEAEGPGGAAAASLTSPPRTAENIDNTKLKGERGGSEAHKERCAAHEALPSRASTMRPAHSRMLSGLADLAEGSGASTPANACIQHTSKGDAEDMDDRLYCAVMQAGAALKQGDDEVGGWTSPRRSPSSSLPLSCRQPGRRPSAVGGLTMARAARSASVTAVTLGPQPLQTRRALSDISPFADAATSPQRSHHYDHLPRQANSNEGLVWSNPSSSRSTEIAPPLSGLRNRCAGQRHGDVEEEEGDVEVADVVGVSRRRHDRPWSKYDEDVNVESDEGFNSARSPDAAADMGEPALFLSEPQPLGQQRTAMAAASRAQEDNDNSSSSSMSCPNERIAFPRGLAHASCSGSIRSTEPVTADAVLRSGGMQPARACTKQPPQQALIESSAFLRSFSAACGNSGASTTHHRTHTNVSNGGAESGDNRSLADSRRRRLSSASQGPPPLAQHPSPPQPMQSELSGSGVQWNEVSLVTSGVGTPRAGTTGLNSREEVQRGHCPLQRHDYVQYDPRKDEDEDEDTEAEELQRLRQREDSGDDFDVVLPGEDGGGGETCWSEGNSQPFVSWFAELPQAWQRMGEEEEEEVELDEEEGDTDHRDDARSHDAVRRVGHRHVRCGKQYVRHIDDGVGGRREANSGRHSFYRRFSFQGVSQLCYVGPPPESDFIFTSTEDQSQRSDAGRPFHGSTNSSCGATAFLPLSACDQDLIHTRAYTAPLADNAIRLPRTHYEPPMPSNRNAFTAFISLADVSSHLLAFTTNILHGGHPQDGKDNSSKSTSGAAINGSGGSTTTTTENGFSTGNTLVTADTLPVTDCGEPRMHKPIRSRSGHDGGSTNGGAADGGNGGGGAAMDSIQLSSPLFSSVSTAPTNCVSNRCSPVQASLPLAAEPTTPRSGKVGGSGREQSPKAVLPARGGKGAPVMQQQQQSGLKTGDKTSTIALPQKRRANAAAATMVTASLSPSLHTPARLPNVGGSVTAELATAAAAPVAAAAALAPIIIQKHQQQAPEGAKAASAEAAVSVAPTGLSTTSPTEHVLPHAEHASNLLLSPTIAAKARSVSPIGDTVPPMTTAMIADAIMSAASSGDSSTSAAAGRSRGDSGFQSSSDEGEDLSGADGGGGGVLLLERQDTTAQSEGDDSDCGIRRHASAKTLATLQLMPVPTAIVRTNSEPLLTCQTHRGCSLHLKQSPELPWWNRARVARSEGSGFLAERRETLRGGSDEGSGGRRRLVNSPRSQRKSSPRLRSAALQQSGAGCDAAAVGRDAELQYAIASMDESEAHTMVNSAGSYRGTDREEDRVCREDVEAAVHHSKSREHSRGRRKSGGALYPLHVKSIQPFDFEEDANATEDECDANDGRLDDMYMRTATWGLCSSRSSSSTSDTKLASAHAAPTSVCAPRRTSNFGAAPVFTVVVPPTPSFLEEADRAALHHSDDNREEKTFEDEVGVRGDTLNWSGGSSTATAVAFVACLDTLVDSETYTRACIHESAMDVLGTWRSVWSALQLKASMASPVPFSETLAPLLSSTADGAAVTAGGEVRAQLATSPTTSVLSGALTRLSSVPHSPSGTVPLLMNAVAVGTAAAEMERSVNSTTVRAPALEGGGDEGVSGGGQAGDAGAVVSRVPAPLQAVAVPVPVPADEEQRDLLGCFPSSQATPAVAGVSALHPGSTAEEGEAGVEDDAAASSPLSAAELPHLQAQETSWSAGTAATPNAQYTGDQETPSYFLFGPSTTSGRTLNNTSLTSAVEGAWSGAAAIAPGTVERSGDVGGQEGAQQTIFLVLQRKQGIDGDGGEEGSATSRPVGAPNGVNAGERERGRIAAARSALPPPTPPSSPVSRNGGAATTMRPTAGVPSSALRDSPDPLPLQAPGGAFNHRNGNVAITAEAFPSSINEGDGRGSRDSSSSRHPHHLHAPRRTSSSPRSPYPRASSAASSSPWPQGRRSHSAQQKSSMGQVMCRCCGAPYTSTAVCPVARRFHELLRRERKREKIAKRQAQALLCEGRIAEAVALLEEVGVYVP</sequence>
<gene>
    <name evidence="2" type="ORF">ABL78_1849</name>
</gene>
<feature type="region of interest" description="Disordered" evidence="1">
    <location>
        <begin position="998"/>
        <end position="1022"/>
    </location>
</feature>
<feature type="region of interest" description="Disordered" evidence="1">
    <location>
        <begin position="226"/>
        <end position="411"/>
    </location>
</feature>
<feature type="compositionally biased region" description="Low complexity" evidence="1">
    <location>
        <begin position="48"/>
        <end position="64"/>
    </location>
</feature>
<feature type="compositionally biased region" description="Basic and acidic residues" evidence="1">
    <location>
        <begin position="2242"/>
        <end position="2251"/>
    </location>
</feature>
<feature type="compositionally biased region" description="Low complexity" evidence="1">
    <location>
        <begin position="1811"/>
        <end position="1837"/>
    </location>
</feature>
<feature type="compositionally biased region" description="Polar residues" evidence="1">
    <location>
        <begin position="1244"/>
        <end position="1259"/>
    </location>
</feature>
<feature type="compositionally biased region" description="Polar residues" evidence="1">
    <location>
        <begin position="120"/>
        <end position="130"/>
    </location>
</feature>
<keyword evidence="3" id="KW-1185">Reference proteome</keyword>
<feature type="compositionally biased region" description="Basic and acidic residues" evidence="1">
    <location>
        <begin position="1527"/>
        <end position="1551"/>
    </location>
</feature>
<feature type="region of interest" description="Disordered" evidence="1">
    <location>
        <begin position="2814"/>
        <end position="2976"/>
    </location>
</feature>
<feature type="compositionally biased region" description="Polar residues" evidence="1">
    <location>
        <begin position="1054"/>
        <end position="1065"/>
    </location>
</feature>
<dbReference type="EMBL" id="LJSK01000033">
    <property type="protein sequence ID" value="KPI89036.1"/>
    <property type="molecule type" value="Genomic_DNA"/>
</dbReference>
<feature type="region of interest" description="Disordered" evidence="1">
    <location>
        <begin position="2116"/>
        <end position="2154"/>
    </location>
</feature>
<dbReference type="Proteomes" id="UP000038009">
    <property type="component" value="Unassembled WGS sequence"/>
</dbReference>
<feature type="compositionally biased region" description="Low complexity" evidence="1">
    <location>
        <begin position="734"/>
        <end position="745"/>
    </location>
</feature>
<dbReference type="VEuPathDB" id="TriTrypDB:Lsey_0033_0140"/>
<feature type="region of interest" description="Disordered" evidence="1">
    <location>
        <begin position="2242"/>
        <end position="2284"/>
    </location>
</feature>
<feature type="region of interest" description="Disordered" evidence="1">
    <location>
        <begin position="1917"/>
        <end position="1968"/>
    </location>
</feature>
<name>A0A0N0P7Q1_LEPSE</name>
<feature type="region of interest" description="Disordered" evidence="1">
    <location>
        <begin position="1344"/>
        <end position="1374"/>
    </location>
</feature>
<feature type="compositionally biased region" description="Gly residues" evidence="1">
    <location>
        <begin position="1865"/>
        <end position="1883"/>
    </location>
</feature>
<feature type="region of interest" description="Disordered" evidence="1">
    <location>
        <begin position="1438"/>
        <end position="1501"/>
    </location>
</feature>
<feature type="compositionally biased region" description="Acidic residues" evidence="1">
    <location>
        <begin position="1552"/>
        <end position="1561"/>
    </location>
</feature>
<feature type="compositionally biased region" description="Polar residues" evidence="1">
    <location>
        <begin position="2726"/>
        <end position="2750"/>
    </location>
</feature>
<feature type="region of interest" description="Disordered" evidence="1">
    <location>
        <begin position="2403"/>
        <end position="2422"/>
    </location>
</feature>
<feature type="compositionally biased region" description="Gly residues" evidence="1">
    <location>
        <begin position="2629"/>
        <end position="2643"/>
    </location>
</feature>
<proteinExistence type="predicted"/>
<feature type="compositionally biased region" description="Acidic residues" evidence="1">
    <location>
        <begin position="579"/>
        <end position="589"/>
    </location>
</feature>
<feature type="compositionally biased region" description="Polar residues" evidence="1">
    <location>
        <begin position="149"/>
        <end position="170"/>
    </location>
</feature>
<reference evidence="2 3" key="1">
    <citation type="journal article" date="2015" name="PLoS Pathog.">
        <title>Leptomonas seymouri: Adaptations to the Dixenous Life Cycle Analyzed by Genome Sequencing, Transcriptome Profiling and Co-infection with Leishmania donovani.</title>
        <authorList>
            <person name="Kraeva N."/>
            <person name="Butenko A."/>
            <person name="Hlavacova J."/>
            <person name="Kostygov A."/>
            <person name="Myskova J."/>
            <person name="Grybchuk D."/>
            <person name="Lestinova T."/>
            <person name="Votypka J."/>
            <person name="Volf P."/>
            <person name="Opperdoes F."/>
            <person name="Flegontov P."/>
            <person name="Lukes J."/>
            <person name="Yurchenko V."/>
        </authorList>
    </citation>
    <scope>NUCLEOTIDE SEQUENCE [LARGE SCALE GENOMIC DNA]</scope>
    <source>
        <strain evidence="2 3">ATCC 30220</strain>
    </source>
</reference>
<feature type="region of interest" description="Disordered" evidence="1">
    <location>
        <begin position="1244"/>
        <end position="1328"/>
    </location>
</feature>
<feature type="region of interest" description="Disordered" evidence="1">
    <location>
        <begin position="1"/>
        <end position="74"/>
    </location>
</feature>
<evidence type="ECO:0000256" key="1">
    <source>
        <dbReference type="SAM" id="MobiDB-lite"/>
    </source>
</evidence>